<keyword evidence="2" id="KW-1185">Reference proteome</keyword>
<evidence type="ECO:0000313" key="1">
    <source>
        <dbReference type="EMBL" id="KAF2148830.1"/>
    </source>
</evidence>
<dbReference type="AlphaFoldDB" id="A0A9P4MCJ9"/>
<proteinExistence type="predicted"/>
<protein>
    <submittedName>
        <fullName evidence="1">Uncharacterized protein</fullName>
    </submittedName>
</protein>
<evidence type="ECO:0000313" key="2">
    <source>
        <dbReference type="Proteomes" id="UP000799439"/>
    </source>
</evidence>
<sequence length="173" mass="19040">MIVSDWFGYTVIGLHSDRSCMLTQVLTVSSTPGAFLYMRIVTHKKSCNCCSCGDSTNDKIVRGRANTFTGAGIFGKIRRGAPPPPPLHYLISSVILLRKCHASWTPRYVAASTFQLLLSRSWLTVLIAPPTVGRLIHLLQSIMQQSSAVLVQSSLRSCDLPEDRQSLCLNITC</sequence>
<comment type="caution">
    <text evidence="1">The sequence shown here is derived from an EMBL/GenBank/DDBJ whole genome shotgun (WGS) entry which is preliminary data.</text>
</comment>
<accession>A0A9P4MCJ9</accession>
<gene>
    <name evidence="1" type="ORF">K461DRAFT_53369</name>
</gene>
<dbReference type="EMBL" id="ML996092">
    <property type="protein sequence ID" value="KAF2148830.1"/>
    <property type="molecule type" value="Genomic_DNA"/>
</dbReference>
<reference evidence="1" key="1">
    <citation type="journal article" date="2020" name="Stud. Mycol.">
        <title>101 Dothideomycetes genomes: a test case for predicting lifestyles and emergence of pathogens.</title>
        <authorList>
            <person name="Haridas S."/>
            <person name="Albert R."/>
            <person name="Binder M."/>
            <person name="Bloem J."/>
            <person name="Labutti K."/>
            <person name="Salamov A."/>
            <person name="Andreopoulos B."/>
            <person name="Baker S."/>
            <person name="Barry K."/>
            <person name="Bills G."/>
            <person name="Bluhm B."/>
            <person name="Cannon C."/>
            <person name="Castanera R."/>
            <person name="Culley D."/>
            <person name="Daum C."/>
            <person name="Ezra D."/>
            <person name="Gonzalez J."/>
            <person name="Henrissat B."/>
            <person name="Kuo A."/>
            <person name="Liang C."/>
            <person name="Lipzen A."/>
            <person name="Lutzoni F."/>
            <person name="Magnuson J."/>
            <person name="Mondo S."/>
            <person name="Nolan M."/>
            <person name="Ohm R."/>
            <person name="Pangilinan J."/>
            <person name="Park H.-J."/>
            <person name="Ramirez L."/>
            <person name="Alfaro M."/>
            <person name="Sun H."/>
            <person name="Tritt A."/>
            <person name="Yoshinaga Y."/>
            <person name="Zwiers L.-H."/>
            <person name="Turgeon B."/>
            <person name="Goodwin S."/>
            <person name="Spatafora J."/>
            <person name="Crous P."/>
            <person name="Grigoriev I."/>
        </authorList>
    </citation>
    <scope>NUCLEOTIDE SEQUENCE</scope>
    <source>
        <strain evidence="1">CBS 260.36</strain>
    </source>
</reference>
<name>A0A9P4MCJ9_9PEZI</name>
<organism evidence="1 2">
    <name type="scientific">Myriangium duriaei CBS 260.36</name>
    <dbReference type="NCBI Taxonomy" id="1168546"/>
    <lineage>
        <taxon>Eukaryota</taxon>
        <taxon>Fungi</taxon>
        <taxon>Dikarya</taxon>
        <taxon>Ascomycota</taxon>
        <taxon>Pezizomycotina</taxon>
        <taxon>Dothideomycetes</taxon>
        <taxon>Dothideomycetidae</taxon>
        <taxon>Myriangiales</taxon>
        <taxon>Myriangiaceae</taxon>
        <taxon>Myriangium</taxon>
    </lineage>
</organism>
<dbReference type="Proteomes" id="UP000799439">
    <property type="component" value="Unassembled WGS sequence"/>
</dbReference>